<organism evidence="1">
    <name type="scientific">Arundo donax</name>
    <name type="common">Giant reed</name>
    <name type="synonym">Donax arundinaceus</name>
    <dbReference type="NCBI Taxonomy" id="35708"/>
    <lineage>
        <taxon>Eukaryota</taxon>
        <taxon>Viridiplantae</taxon>
        <taxon>Streptophyta</taxon>
        <taxon>Embryophyta</taxon>
        <taxon>Tracheophyta</taxon>
        <taxon>Spermatophyta</taxon>
        <taxon>Magnoliopsida</taxon>
        <taxon>Liliopsida</taxon>
        <taxon>Poales</taxon>
        <taxon>Poaceae</taxon>
        <taxon>PACMAD clade</taxon>
        <taxon>Arundinoideae</taxon>
        <taxon>Arundineae</taxon>
        <taxon>Arundo</taxon>
    </lineage>
</organism>
<dbReference type="EMBL" id="GBRH01186865">
    <property type="protein sequence ID" value="JAE11031.1"/>
    <property type="molecule type" value="Transcribed_RNA"/>
</dbReference>
<protein>
    <submittedName>
        <fullName evidence="1">Uncharacterized protein</fullName>
    </submittedName>
</protein>
<proteinExistence type="predicted"/>
<evidence type="ECO:0000313" key="1">
    <source>
        <dbReference type="EMBL" id="JAE11031.1"/>
    </source>
</evidence>
<reference evidence="1" key="2">
    <citation type="journal article" date="2015" name="Data Brief">
        <title>Shoot transcriptome of the giant reed, Arundo donax.</title>
        <authorList>
            <person name="Barrero R.A."/>
            <person name="Guerrero F.D."/>
            <person name="Moolhuijzen P."/>
            <person name="Goolsby J.A."/>
            <person name="Tidwell J."/>
            <person name="Bellgard S.E."/>
            <person name="Bellgard M.I."/>
        </authorList>
    </citation>
    <scope>NUCLEOTIDE SEQUENCE</scope>
    <source>
        <tissue evidence="1">Shoot tissue taken approximately 20 cm above the soil surface</tissue>
    </source>
</reference>
<sequence length="15" mass="1638">MSLSLSDILWPTGAF</sequence>
<reference evidence="1" key="1">
    <citation type="submission" date="2014-09" db="EMBL/GenBank/DDBJ databases">
        <authorList>
            <person name="Magalhaes I.L.F."/>
            <person name="Oliveira U."/>
            <person name="Santos F.R."/>
            <person name="Vidigal T.H.D.A."/>
            <person name="Brescovit A.D."/>
            <person name="Santos A.J."/>
        </authorList>
    </citation>
    <scope>NUCLEOTIDE SEQUENCE</scope>
    <source>
        <tissue evidence="1">Shoot tissue taken approximately 20 cm above the soil surface</tissue>
    </source>
</reference>
<accession>A0A0A9FLM9</accession>
<name>A0A0A9FLM9_ARUDO</name>